<feature type="region of interest" description="Disordered" evidence="1">
    <location>
        <begin position="117"/>
        <end position="141"/>
    </location>
</feature>
<accession>A0AAD6ZIK8</accession>
<dbReference type="Proteomes" id="UP001218218">
    <property type="component" value="Unassembled WGS sequence"/>
</dbReference>
<sequence length="364" mass="40934">MRENYPRNNQGSRITVDWYELRPTLPTAVEIWFDHAHSHIEARALPDGGKPVPGIRQVEWFQEEHRNGLGHIGCGGGDEGRRGGRASGQDTLDRHWKIISAPLKQFRQTPKIFINSVRVRSDNPDSQDQDQDPGSATRSGLELVLVQPETLSWKWGRRVDVQEKKKRKCTWSQKSATSSSGSDGKGDVVPLARKLAGTLEPWLFLTVAQVQGIVDRVFGPGRYMVEKNGPWFELVTYHLTDWRAGFVLKAPKALEYLVKGTKERLKVQNTSDAADIEDEDPDGKLFDFTNAEGIAEFCRFTLTQHKPSQEETDNGISLEVLTSARQHNPLAHCCLLYEQSSATWVSGEVIEIIDDDEDDVVVCD</sequence>
<comment type="caution">
    <text evidence="2">The sequence shown here is derived from an EMBL/GenBank/DDBJ whole genome shotgun (WGS) entry which is preliminary data.</text>
</comment>
<evidence type="ECO:0000313" key="3">
    <source>
        <dbReference type="Proteomes" id="UP001218218"/>
    </source>
</evidence>
<dbReference type="EMBL" id="JARIHO010000045">
    <property type="protein sequence ID" value="KAJ7324025.1"/>
    <property type="molecule type" value="Genomic_DNA"/>
</dbReference>
<keyword evidence="3" id="KW-1185">Reference proteome</keyword>
<reference evidence="2" key="1">
    <citation type="submission" date="2023-03" db="EMBL/GenBank/DDBJ databases">
        <title>Massive genome expansion in bonnet fungi (Mycena s.s.) driven by repeated elements and novel gene families across ecological guilds.</title>
        <authorList>
            <consortium name="Lawrence Berkeley National Laboratory"/>
            <person name="Harder C.B."/>
            <person name="Miyauchi S."/>
            <person name="Viragh M."/>
            <person name="Kuo A."/>
            <person name="Thoen E."/>
            <person name="Andreopoulos B."/>
            <person name="Lu D."/>
            <person name="Skrede I."/>
            <person name="Drula E."/>
            <person name="Henrissat B."/>
            <person name="Morin E."/>
            <person name="Kohler A."/>
            <person name="Barry K."/>
            <person name="LaButti K."/>
            <person name="Morin E."/>
            <person name="Salamov A."/>
            <person name="Lipzen A."/>
            <person name="Mereny Z."/>
            <person name="Hegedus B."/>
            <person name="Baldrian P."/>
            <person name="Stursova M."/>
            <person name="Weitz H."/>
            <person name="Taylor A."/>
            <person name="Grigoriev I.V."/>
            <person name="Nagy L.G."/>
            <person name="Martin F."/>
            <person name="Kauserud H."/>
        </authorList>
    </citation>
    <scope>NUCLEOTIDE SEQUENCE</scope>
    <source>
        <strain evidence="2">CBHHK002</strain>
    </source>
</reference>
<protein>
    <submittedName>
        <fullName evidence="2">Uncharacterized protein</fullName>
    </submittedName>
</protein>
<name>A0AAD6ZIK8_9AGAR</name>
<dbReference type="AlphaFoldDB" id="A0AAD6ZIK8"/>
<evidence type="ECO:0000256" key="1">
    <source>
        <dbReference type="SAM" id="MobiDB-lite"/>
    </source>
</evidence>
<proteinExistence type="predicted"/>
<evidence type="ECO:0000313" key="2">
    <source>
        <dbReference type="EMBL" id="KAJ7324025.1"/>
    </source>
</evidence>
<organism evidence="2 3">
    <name type="scientific">Mycena albidolilacea</name>
    <dbReference type="NCBI Taxonomy" id="1033008"/>
    <lineage>
        <taxon>Eukaryota</taxon>
        <taxon>Fungi</taxon>
        <taxon>Dikarya</taxon>
        <taxon>Basidiomycota</taxon>
        <taxon>Agaricomycotina</taxon>
        <taxon>Agaricomycetes</taxon>
        <taxon>Agaricomycetidae</taxon>
        <taxon>Agaricales</taxon>
        <taxon>Marasmiineae</taxon>
        <taxon>Mycenaceae</taxon>
        <taxon>Mycena</taxon>
    </lineage>
</organism>
<feature type="compositionally biased region" description="Low complexity" evidence="1">
    <location>
        <begin position="172"/>
        <end position="182"/>
    </location>
</feature>
<gene>
    <name evidence="2" type="ORF">DFH08DRAFT_941426</name>
</gene>
<feature type="region of interest" description="Disordered" evidence="1">
    <location>
        <begin position="166"/>
        <end position="187"/>
    </location>
</feature>